<dbReference type="Proteomes" id="UP000628840">
    <property type="component" value="Unassembled WGS sequence"/>
</dbReference>
<keyword evidence="2" id="KW-0812">Transmembrane</keyword>
<keyword evidence="2" id="KW-0472">Membrane</keyword>
<feature type="domain" description="DUF7322" evidence="3">
    <location>
        <begin position="24"/>
        <end position="82"/>
    </location>
</feature>
<name>A0A830F0R9_9EURY</name>
<feature type="compositionally biased region" description="Acidic residues" evidence="1">
    <location>
        <begin position="11"/>
        <end position="22"/>
    </location>
</feature>
<dbReference type="Pfam" id="PF24008">
    <property type="entry name" value="DUF7322"/>
    <property type="match status" value="1"/>
</dbReference>
<reference evidence="4 5" key="1">
    <citation type="journal article" date="2019" name="Int. J. Syst. Evol. Microbiol.">
        <title>The Global Catalogue of Microorganisms (GCM) 10K type strain sequencing project: providing services to taxonomists for standard genome sequencing and annotation.</title>
        <authorList>
            <consortium name="The Broad Institute Genomics Platform"/>
            <consortium name="The Broad Institute Genome Sequencing Center for Infectious Disease"/>
            <person name="Wu L."/>
            <person name="Ma J."/>
        </authorList>
    </citation>
    <scope>NUCLEOTIDE SEQUENCE [LARGE SCALE GENOMIC DNA]</scope>
    <source>
        <strain evidence="4 5">JCM 19585</strain>
    </source>
</reference>
<feature type="transmembrane region" description="Helical" evidence="2">
    <location>
        <begin position="60"/>
        <end position="79"/>
    </location>
</feature>
<dbReference type="InterPro" id="IPR055746">
    <property type="entry name" value="DUF7322"/>
</dbReference>
<evidence type="ECO:0000313" key="5">
    <source>
        <dbReference type="Proteomes" id="UP000628840"/>
    </source>
</evidence>
<evidence type="ECO:0000256" key="2">
    <source>
        <dbReference type="SAM" id="Phobius"/>
    </source>
</evidence>
<sequence>MKNPLTPASEAADDEQDAEESNVDLSDPLQRQFVYLVVVFNVAVLAAAVGLMLLYFRGQLLLGGGVALFGFAGLAYGLYTYRGVQREIDAGVHDAPEETDADESA</sequence>
<dbReference type="AlphaFoldDB" id="A0A830F0R9"/>
<dbReference type="EMBL" id="BMPF01000006">
    <property type="protein sequence ID" value="GGL43850.1"/>
    <property type="molecule type" value="Genomic_DNA"/>
</dbReference>
<feature type="region of interest" description="Disordered" evidence="1">
    <location>
        <begin position="1"/>
        <end position="23"/>
    </location>
</feature>
<protein>
    <recommendedName>
        <fullName evidence="3">DUF7322 domain-containing protein</fullName>
    </recommendedName>
</protein>
<gene>
    <name evidence="4" type="ORF">GCM10009037_29080</name>
</gene>
<proteinExistence type="predicted"/>
<accession>A0A830F0R9</accession>
<keyword evidence="5" id="KW-1185">Reference proteome</keyword>
<feature type="transmembrane region" description="Helical" evidence="2">
    <location>
        <begin position="33"/>
        <end position="54"/>
    </location>
</feature>
<keyword evidence="2" id="KW-1133">Transmembrane helix</keyword>
<dbReference type="RefSeq" id="WP_188884406.1">
    <property type="nucleotide sequence ID" value="NZ_BMPF01000006.1"/>
</dbReference>
<evidence type="ECO:0000313" key="4">
    <source>
        <dbReference type="EMBL" id="GGL43850.1"/>
    </source>
</evidence>
<evidence type="ECO:0000256" key="1">
    <source>
        <dbReference type="SAM" id="MobiDB-lite"/>
    </source>
</evidence>
<organism evidence="4 5">
    <name type="scientific">Halarchaeum grantii</name>
    <dbReference type="NCBI Taxonomy" id="1193105"/>
    <lineage>
        <taxon>Archaea</taxon>
        <taxon>Methanobacteriati</taxon>
        <taxon>Methanobacteriota</taxon>
        <taxon>Stenosarchaea group</taxon>
        <taxon>Halobacteria</taxon>
        <taxon>Halobacteriales</taxon>
        <taxon>Halobacteriaceae</taxon>
    </lineage>
</organism>
<comment type="caution">
    <text evidence="4">The sequence shown here is derived from an EMBL/GenBank/DDBJ whole genome shotgun (WGS) entry which is preliminary data.</text>
</comment>
<evidence type="ECO:0000259" key="3">
    <source>
        <dbReference type="Pfam" id="PF24008"/>
    </source>
</evidence>